<comment type="caution">
    <text evidence="10">The sequence shown here is derived from an EMBL/GenBank/DDBJ whole genome shotgun (WGS) entry which is preliminary data.</text>
</comment>
<name>A0A835DI68_TETSI</name>
<feature type="domain" description="Prolamin-like" evidence="9">
    <location>
        <begin position="88"/>
        <end position="152"/>
    </location>
</feature>
<evidence type="ECO:0000256" key="4">
    <source>
        <dbReference type="ARBA" id="ARBA00022729"/>
    </source>
</evidence>
<evidence type="ECO:0000256" key="5">
    <source>
        <dbReference type="ARBA" id="ARBA00023279"/>
    </source>
</evidence>
<proteinExistence type="inferred from homology"/>
<dbReference type="EMBL" id="JABCRI010000006">
    <property type="protein sequence ID" value="KAF8404443.1"/>
    <property type="molecule type" value="Genomic_DNA"/>
</dbReference>
<comment type="similarity">
    <text evidence="8">Belongs to the plant egg cell-secreted peptide family.</text>
</comment>
<dbReference type="OrthoDB" id="782765at2759"/>
<dbReference type="InterPro" id="IPR008502">
    <property type="entry name" value="Prolamin-like"/>
</dbReference>
<sequence>MNPNSPYTLRIDPDPDLIFTFREYCVGCFHYRREKGKHSANEAMALNKLVLLVSITWIMGTASTARELPIKLGNDLTARLDGGGGMIECWNALVELRSCTNEIILFFLNGDTHLGPGCCRAIGIITRQCWPSMLTSLGFTAEEGYVLQGYCDASSPPPLPVVTPPPVEPPV</sequence>
<dbReference type="PANTHER" id="PTHR35293:SF10">
    <property type="entry name" value="EGG CELL-SECRETED PROTEIN 1.2-RELATED"/>
    <property type="match status" value="1"/>
</dbReference>
<evidence type="ECO:0000256" key="6">
    <source>
        <dbReference type="ARBA" id="ARBA00023329"/>
    </source>
</evidence>
<dbReference type="Proteomes" id="UP000655225">
    <property type="component" value="Unassembled WGS sequence"/>
</dbReference>
<evidence type="ECO:0000313" key="10">
    <source>
        <dbReference type="EMBL" id="KAF8404443.1"/>
    </source>
</evidence>
<dbReference type="Pfam" id="PF05617">
    <property type="entry name" value="Prolamin_like"/>
    <property type="match status" value="1"/>
</dbReference>
<evidence type="ECO:0000313" key="11">
    <source>
        <dbReference type="Proteomes" id="UP000655225"/>
    </source>
</evidence>
<dbReference type="PANTHER" id="PTHR35293">
    <property type="entry name" value="EGG CELL-SECRETED PROTEIN 1.5"/>
    <property type="match status" value="1"/>
</dbReference>
<dbReference type="GO" id="GO:0080155">
    <property type="term" value="P:regulation of double fertilization forming a zygote and endosperm"/>
    <property type="evidence" value="ECO:0007669"/>
    <property type="project" value="UniProtKB-ARBA"/>
</dbReference>
<dbReference type="OMA" id="FTFREYC"/>
<comment type="subcellular location">
    <subcellularLocation>
        <location evidence="1">Cytoplasmic vesicle</location>
    </subcellularLocation>
    <subcellularLocation>
        <location evidence="2">Secreted</location>
    </subcellularLocation>
</comment>
<evidence type="ECO:0000256" key="3">
    <source>
        <dbReference type="ARBA" id="ARBA00022525"/>
    </source>
</evidence>
<evidence type="ECO:0000256" key="2">
    <source>
        <dbReference type="ARBA" id="ARBA00004613"/>
    </source>
</evidence>
<dbReference type="GO" id="GO:0031410">
    <property type="term" value="C:cytoplasmic vesicle"/>
    <property type="evidence" value="ECO:0007669"/>
    <property type="project" value="UniProtKB-SubCell"/>
</dbReference>
<gene>
    <name evidence="10" type="ORF">HHK36_009328</name>
</gene>
<evidence type="ECO:0000256" key="1">
    <source>
        <dbReference type="ARBA" id="ARBA00004541"/>
    </source>
</evidence>
<dbReference type="InterPro" id="IPR044711">
    <property type="entry name" value="EC11-15"/>
</dbReference>
<accession>A0A835DI68</accession>
<dbReference type="GO" id="GO:0009567">
    <property type="term" value="P:double fertilization forming a zygote and endosperm"/>
    <property type="evidence" value="ECO:0007669"/>
    <property type="project" value="InterPro"/>
</dbReference>
<keyword evidence="11" id="KW-1185">Reference proteome</keyword>
<evidence type="ECO:0000256" key="7">
    <source>
        <dbReference type="ARBA" id="ARBA00034457"/>
    </source>
</evidence>
<evidence type="ECO:0000256" key="8">
    <source>
        <dbReference type="ARBA" id="ARBA00034484"/>
    </source>
</evidence>
<keyword evidence="3" id="KW-0964">Secreted</keyword>
<comment type="function">
    <text evidence="7">Involved in the regulation of gamete interactions during the double fertilization and to prevent multiple-pollen tube attraction; mediates the redistribution of the gamete fusogen HAP2/GCS1 to the cell surface after secretion upon sperm arrival.</text>
</comment>
<protein>
    <recommendedName>
        <fullName evidence="9">Prolamin-like domain-containing protein</fullName>
    </recommendedName>
</protein>
<keyword evidence="5" id="KW-0278">Fertilization</keyword>
<keyword evidence="4" id="KW-0732">Signal</keyword>
<reference evidence="10 11" key="1">
    <citation type="submission" date="2020-04" db="EMBL/GenBank/DDBJ databases">
        <title>Plant Genome Project.</title>
        <authorList>
            <person name="Zhang R.-G."/>
        </authorList>
    </citation>
    <scope>NUCLEOTIDE SEQUENCE [LARGE SCALE GENOMIC DNA]</scope>
    <source>
        <strain evidence="10">YNK0</strain>
        <tissue evidence="10">Leaf</tissue>
    </source>
</reference>
<dbReference type="GO" id="GO:0005576">
    <property type="term" value="C:extracellular region"/>
    <property type="evidence" value="ECO:0007669"/>
    <property type="project" value="UniProtKB-SubCell"/>
</dbReference>
<keyword evidence="6" id="KW-0968">Cytoplasmic vesicle</keyword>
<dbReference type="GO" id="GO:2000008">
    <property type="term" value="P:regulation of protein localization to cell surface"/>
    <property type="evidence" value="ECO:0007669"/>
    <property type="project" value="UniProtKB-ARBA"/>
</dbReference>
<organism evidence="10 11">
    <name type="scientific">Tetracentron sinense</name>
    <name type="common">Spur-leaf</name>
    <dbReference type="NCBI Taxonomy" id="13715"/>
    <lineage>
        <taxon>Eukaryota</taxon>
        <taxon>Viridiplantae</taxon>
        <taxon>Streptophyta</taxon>
        <taxon>Embryophyta</taxon>
        <taxon>Tracheophyta</taxon>
        <taxon>Spermatophyta</taxon>
        <taxon>Magnoliopsida</taxon>
        <taxon>Trochodendrales</taxon>
        <taxon>Trochodendraceae</taxon>
        <taxon>Tetracentron</taxon>
    </lineage>
</organism>
<evidence type="ECO:0000259" key="9">
    <source>
        <dbReference type="Pfam" id="PF05617"/>
    </source>
</evidence>
<dbReference type="AlphaFoldDB" id="A0A835DI68"/>